<dbReference type="Gene3D" id="3.40.50.10610">
    <property type="entry name" value="ABC-type transport auxiliary lipoprotein component"/>
    <property type="match status" value="1"/>
</dbReference>
<dbReference type="EMBL" id="ADZX01000398">
    <property type="protein sequence ID" value="EFK96819.1"/>
    <property type="molecule type" value="Genomic_DNA"/>
</dbReference>
<accession>D9PI08</accession>
<organism evidence="1">
    <name type="scientific">sediment metagenome</name>
    <dbReference type="NCBI Taxonomy" id="749907"/>
    <lineage>
        <taxon>unclassified sequences</taxon>
        <taxon>metagenomes</taxon>
        <taxon>ecological metagenomes</taxon>
    </lineage>
</organism>
<keyword evidence="1" id="KW-0449">Lipoprotein</keyword>
<reference evidence="1" key="1">
    <citation type="submission" date="2010-07" db="EMBL/GenBank/DDBJ databases">
        <authorList>
            <consortium name="CONSOLIDER consortium CSD2007-00005"/>
            <person name="Guazzaroni M.-E."/>
            <person name="Richter M."/>
            <person name="Garcia-Salamanca A."/>
            <person name="Yarza P."/>
            <person name="Ferrer M."/>
        </authorList>
    </citation>
    <scope>NUCLEOTIDE SEQUENCE</scope>
</reference>
<protein>
    <submittedName>
        <fullName evidence="1">Lipoprotein</fullName>
    </submittedName>
</protein>
<dbReference type="AlphaFoldDB" id="D9PI08"/>
<sequence length="197" mass="21531">MKSIAVVGFLAAVRPAGESGLVRNPLVGAVHEAAPVQAEVVERLTENLFSRMTANKKYEFVSPGQAQGAMAGLLSSNPAMEERELFVRLGKGMEVDGVLAGYLYRWVEREGAEYGVNRPASVAFDLYLIRSSDGAILWKGGFDKTQQSLTENLLDINTFLKAKGKWMSVEELAEMGLSELLERFPAGTLEGESRTQE</sequence>
<comment type="caution">
    <text evidence="1">The sequence shown here is derived from an EMBL/GenBank/DDBJ whole genome shotgun (WGS) entry which is preliminary data.</text>
</comment>
<name>D9PI08_9ZZZZ</name>
<reference evidence="1" key="2">
    <citation type="journal article" date="2011" name="Microb. Ecol.">
        <title>Taxonomic and Functional Metagenomic Profiling of the Microbial Community in the Anoxic Sediment of a Sub-saline Shallow Lake (Laguna de Carrizo, Central Spain).</title>
        <authorList>
            <person name="Ferrer M."/>
            <person name="Guazzaroni M.E."/>
            <person name="Richter M."/>
            <person name="Garcia-Salamanca A."/>
            <person name="Yarza P."/>
            <person name="Suarez-Suarez A."/>
            <person name="Solano J."/>
            <person name="Alcaide M."/>
            <person name="van Dillewijn P."/>
            <person name="Molina-Henares M.A."/>
            <person name="Lopez-Cortes N."/>
            <person name="Al-Ramahi Y."/>
            <person name="Guerrero C."/>
            <person name="Acosta A."/>
            <person name="de Eugenio L.I."/>
            <person name="Martinez V."/>
            <person name="Marques S."/>
            <person name="Rojo F."/>
            <person name="Santero E."/>
            <person name="Genilloud O."/>
            <person name="Perez-Perez J."/>
            <person name="Rossello-Mora R."/>
            <person name="Ramos J.L."/>
        </authorList>
    </citation>
    <scope>NUCLEOTIDE SEQUENCE</scope>
</reference>
<proteinExistence type="predicted"/>
<evidence type="ECO:0000313" key="1">
    <source>
        <dbReference type="EMBL" id="EFK96819.1"/>
    </source>
</evidence>
<gene>
    <name evidence="1" type="ORF">LDC_1162</name>
</gene>